<comment type="similarity">
    <text evidence="1">Belongs to the glycosyl hydrolase 3 family.</text>
</comment>
<dbReference type="SMART" id="SM01217">
    <property type="entry name" value="Fn3_like"/>
    <property type="match status" value="1"/>
</dbReference>
<dbReference type="GO" id="GO:0031222">
    <property type="term" value="P:arabinan catabolic process"/>
    <property type="evidence" value="ECO:0007669"/>
    <property type="project" value="TreeGrafter"/>
</dbReference>
<evidence type="ECO:0000313" key="7">
    <source>
        <dbReference type="Proteomes" id="UP000448877"/>
    </source>
</evidence>
<dbReference type="Pfam" id="PF00933">
    <property type="entry name" value="Glyco_hydro_3"/>
    <property type="match status" value="1"/>
</dbReference>
<protein>
    <submittedName>
        <fullName evidence="6">Beta-glucosidase</fullName>
    </submittedName>
</protein>
<dbReference type="InterPro" id="IPR044993">
    <property type="entry name" value="BXL"/>
</dbReference>
<dbReference type="RefSeq" id="WP_007217060.1">
    <property type="nucleotide sequence ID" value="NZ_CABMLT010000002.1"/>
</dbReference>
<dbReference type="SUPFAM" id="SSF49785">
    <property type="entry name" value="Galactose-binding domain-like"/>
    <property type="match status" value="1"/>
</dbReference>
<dbReference type="PRINTS" id="PR00133">
    <property type="entry name" value="GLHYDRLASE3"/>
</dbReference>
<evidence type="ECO:0000313" key="6">
    <source>
        <dbReference type="EMBL" id="KAA5421429.1"/>
    </source>
</evidence>
<dbReference type="InterPro" id="IPR036962">
    <property type="entry name" value="Glyco_hydro_3_N_sf"/>
</dbReference>
<gene>
    <name evidence="6" type="ORF">F2Y81_05945</name>
</gene>
<dbReference type="PANTHER" id="PTHR42721:SF3">
    <property type="entry name" value="BETA-D-XYLOSIDASE 5-RELATED"/>
    <property type="match status" value="1"/>
</dbReference>
<dbReference type="Pfam" id="PF01915">
    <property type="entry name" value="Glyco_hydro_3_C"/>
    <property type="match status" value="1"/>
</dbReference>
<dbReference type="Gene3D" id="3.20.20.300">
    <property type="entry name" value="Glycoside hydrolase, family 3, N-terminal domain"/>
    <property type="match status" value="1"/>
</dbReference>
<dbReference type="InterPro" id="IPR001764">
    <property type="entry name" value="Glyco_hydro_3_N"/>
</dbReference>
<dbReference type="InterPro" id="IPR026891">
    <property type="entry name" value="Fn3-like"/>
</dbReference>
<feature type="signal peptide" evidence="4">
    <location>
        <begin position="1"/>
        <end position="21"/>
    </location>
</feature>
<dbReference type="GO" id="GO:0008422">
    <property type="term" value="F:beta-glucosidase activity"/>
    <property type="evidence" value="ECO:0007669"/>
    <property type="project" value="UniProtKB-ARBA"/>
</dbReference>
<dbReference type="FunFam" id="2.60.40.10:FF:000495">
    <property type="entry name" value="Periplasmic beta-glucosidase"/>
    <property type="match status" value="1"/>
</dbReference>
<evidence type="ECO:0000259" key="5">
    <source>
        <dbReference type="SMART" id="SM01217"/>
    </source>
</evidence>
<dbReference type="GeneID" id="66306466"/>
<dbReference type="Gene3D" id="2.60.40.10">
    <property type="entry name" value="Immunoglobulins"/>
    <property type="match status" value="1"/>
</dbReference>
<name>A0A120A581_9BACE</name>
<dbReference type="Gene3D" id="3.40.50.1700">
    <property type="entry name" value="Glycoside hydrolase family 3 C-terminal domain"/>
    <property type="match status" value="1"/>
</dbReference>
<evidence type="ECO:0000256" key="4">
    <source>
        <dbReference type="SAM" id="SignalP"/>
    </source>
</evidence>
<dbReference type="PANTHER" id="PTHR42721">
    <property type="entry name" value="SUGAR HYDROLASE-RELATED"/>
    <property type="match status" value="1"/>
</dbReference>
<reference evidence="6 7" key="1">
    <citation type="journal article" date="2019" name="Nat. Med.">
        <title>A library of human gut bacterial isolates paired with longitudinal multiomics data enables mechanistic microbiome research.</title>
        <authorList>
            <person name="Poyet M."/>
            <person name="Groussin M."/>
            <person name="Gibbons S.M."/>
            <person name="Avila-Pacheco J."/>
            <person name="Jiang X."/>
            <person name="Kearney S.M."/>
            <person name="Perrotta A.R."/>
            <person name="Berdy B."/>
            <person name="Zhao S."/>
            <person name="Lieberman T.D."/>
            <person name="Swanson P.K."/>
            <person name="Smith M."/>
            <person name="Roesemann S."/>
            <person name="Alexander J.E."/>
            <person name="Rich S.A."/>
            <person name="Livny J."/>
            <person name="Vlamakis H."/>
            <person name="Clish C."/>
            <person name="Bullock K."/>
            <person name="Deik A."/>
            <person name="Scott J."/>
            <person name="Pierce K.A."/>
            <person name="Xavier R.J."/>
            <person name="Alm E.J."/>
        </authorList>
    </citation>
    <scope>NUCLEOTIDE SEQUENCE [LARGE SCALE GENOMIC DNA]</scope>
    <source>
        <strain evidence="6 7">BIOML-A6</strain>
    </source>
</reference>
<organism evidence="6 7">
    <name type="scientific">Bacteroides cellulosilyticus</name>
    <dbReference type="NCBI Taxonomy" id="246787"/>
    <lineage>
        <taxon>Bacteria</taxon>
        <taxon>Pseudomonadati</taxon>
        <taxon>Bacteroidota</taxon>
        <taxon>Bacteroidia</taxon>
        <taxon>Bacteroidales</taxon>
        <taxon>Bacteroidaceae</taxon>
        <taxon>Bacteroides</taxon>
    </lineage>
</organism>
<dbReference type="PROSITE" id="PS51257">
    <property type="entry name" value="PROKAR_LIPOPROTEIN"/>
    <property type="match status" value="1"/>
</dbReference>
<dbReference type="InterPro" id="IPR008979">
    <property type="entry name" value="Galactose-bd-like_sf"/>
</dbReference>
<dbReference type="GO" id="GO:0045493">
    <property type="term" value="P:xylan catabolic process"/>
    <property type="evidence" value="ECO:0007669"/>
    <property type="project" value="InterPro"/>
</dbReference>
<dbReference type="EMBL" id="VVYV01000007">
    <property type="protein sequence ID" value="KAA5421429.1"/>
    <property type="molecule type" value="Genomic_DNA"/>
</dbReference>
<feature type="chain" id="PRO_5030020529" evidence="4">
    <location>
        <begin position="22"/>
        <end position="954"/>
    </location>
</feature>
<keyword evidence="3" id="KW-0378">Hydrolase</keyword>
<evidence type="ECO:0000256" key="3">
    <source>
        <dbReference type="ARBA" id="ARBA00022801"/>
    </source>
</evidence>
<dbReference type="InterPro" id="IPR036881">
    <property type="entry name" value="Glyco_hydro_3_C_sf"/>
</dbReference>
<sequence length="954" mass="105861">MNFKKHLFLFAGILSCSFIMAQQPSDILSVSASTKLEKASLAFDKDTKTMWEVNGQDLKADQWLMFTIQTPGDVCELNLQMQGVSKEELKQLMSVFVTYDPMNLGVPVDYQVKGSAKEMQVTFSPKYGAHVRLAFKGDSRVKPFSVKEVAVLLADKVLKDRKGEKTSLRYMDPTLPVEERVESLLSVMTPEDKMELIREGWGIPGIPHLYVPPITKVEAVHGFSYGSGATIFPQALAMGATWNKKLTEDVAMAVGDETLAAGTMQAWSPVLDVAQDARWGRCEETFGEDPVLVSQIGGAWIKGYQSKGLFTTPKHFGGHGAPLGGRDSHDIGLSEREMREVHLVPFRHVIRNYDCQSVMMAYSDYLGVPVAKSRELLHSILREEWGFDGFIVSDCGAIGNLTARKHYTAKDKIEAANQALAAGIATNCGDTYNDKEVIQAAKDGRINMENLDEVCRTMLRMMFRNELFEKTPNKPLDWNKIYPGWNSDSHKEMARQAARESIVMLENKDNILPLAKDMRTIAVVGPGADDLQPGDYTPKLLPGQLKSVLTGIKQAVGKQTKVVYEQGCDFTSSNGTDIPKAVKAASQSDVVVLVLGDCSTSESTTDVYKTSGENHDYATLILPGKQQELLEAVCATGKPVILILQAGRPYNLSKASELCKAILVNWLPGQEGGPATADVLFGDYNPAGRLPMTFPRHVGQLPLYYNFKTSGRRYEYSDMEFYPLYYFGYGLSYTSFEYSGLKIQEKDNGNVAIQATVKNVGQRAGDEVVQLYITDMYASVKTRITELKDFTRVHLQPDESKIVSFELTPYELSLLNDRMDRVVEKGEFKILVGGVSPQYVAKDRIKDSVGYADAKKGLSGMLEYTHEFAADFGLSLFKVEENLLKNQKTIWVSVKNNGTLMDTGKIEMYVGGKKTGENVHYELAPGEEKLIPFSVDKNNDGDVLFTTKYKVLSI</sequence>
<dbReference type="FunFam" id="3.40.50.1700:FF:000009">
    <property type="entry name" value="Periplasmic beta-glucosidase"/>
    <property type="match status" value="1"/>
</dbReference>
<dbReference type="Proteomes" id="UP000448877">
    <property type="component" value="Unassembled WGS sequence"/>
</dbReference>
<dbReference type="Gene3D" id="2.60.120.260">
    <property type="entry name" value="Galactose-binding domain-like"/>
    <property type="match status" value="1"/>
</dbReference>
<dbReference type="InterPro" id="IPR002772">
    <property type="entry name" value="Glyco_hydro_3_C"/>
</dbReference>
<evidence type="ECO:0000256" key="2">
    <source>
        <dbReference type="ARBA" id="ARBA00022729"/>
    </source>
</evidence>
<dbReference type="Pfam" id="PF14310">
    <property type="entry name" value="Fn3-like"/>
    <property type="match status" value="1"/>
</dbReference>
<keyword evidence="2 4" id="KW-0732">Signal</keyword>
<dbReference type="GO" id="GO:0046556">
    <property type="term" value="F:alpha-L-arabinofuranosidase activity"/>
    <property type="evidence" value="ECO:0007669"/>
    <property type="project" value="TreeGrafter"/>
</dbReference>
<feature type="domain" description="Fibronectin type III-like" evidence="5">
    <location>
        <begin position="767"/>
        <end position="836"/>
    </location>
</feature>
<dbReference type="SUPFAM" id="SSF52279">
    <property type="entry name" value="Beta-D-glucan exohydrolase, C-terminal domain"/>
    <property type="match status" value="1"/>
</dbReference>
<evidence type="ECO:0000256" key="1">
    <source>
        <dbReference type="ARBA" id="ARBA00005336"/>
    </source>
</evidence>
<proteinExistence type="inferred from homology"/>
<dbReference type="InterPro" id="IPR017853">
    <property type="entry name" value="GH"/>
</dbReference>
<dbReference type="GO" id="GO:0009044">
    <property type="term" value="F:xylan 1,4-beta-xylosidase activity"/>
    <property type="evidence" value="ECO:0007669"/>
    <property type="project" value="InterPro"/>
</dbReference>
<accession>A0A120A581</accession>
<dbReference type="AlphaFoldDB" id="A0A120A581"/>
<dbReference type="InterPro" id="IPR013783">
    <property type="entry name" value="Ig-like_fold"/>
</dbReference>
<dbReference type="SUPFAM" id="SSF51445">
    <property type="entry name" value="(Trans)glycosidases"/>
    <property type="match status" value="1"/>
</dbReference>
<comment type="caution">
    <text evidence="6">The sequence shown here is derived from an EMBL/GenBank/DDBJ whole genome shotgun (WGS) entry which is preliminary data.</text>
</comment>